<proteinExistence type="predicted"/>
<protein>
    <submittedName>
        <fullName evidence="2">Zinc carboxypeptidase</fullName>
    </submittedName>
</protein>
<comment type="caution">
    <text evidence="2">The sequence shown here is derived from an EMBL/GenBank/DDBJ whole genome shotgun (WGS) entry which is preliminary data.</text>
</comment>
<feature type="domain" description="Peptidase M14" evidence="1">
    <location>
        <begin position="30"/>
        <end position="112"/>
    </location>
</feature>
<keyword evidence="2" id="KW-0378">Hydrolase</keyword>
<evidence type="ECO:0000313" key="3">
    <source>
        <dbReference type="Proteomes" id="UP000065521"/>
    </source>
</evidence>
<dbReference type="InterPro" id="IPR000834">
    <property type="entry name" value="Peptidase_M14"/>
</dbReference>
<gene>
    <name evidence="2" type="ORF">WI38_08595</name>
</gene>
<name>A0A102LYE1_9BURK</name>
<sequence>MIPPLLETIGAVPDLPAIPTFQQMVRNTMATALRYPDLATVTRVGVSGQGEPIDMISIGDGPMSALFVGAPHPNEPVGCMVIEHLIDRLCRDHALRRALPYRWHFIKAIEPDALRLNEGWFSAPGDLLRYYEHYYRPPTDQQAEYTFPFAEDDRLARHPMPENQAWRKAIELAKPDFLYSLHNSEFGGAFYLLSDMPTGLATELKALCDTYGLPLNTVGDTALNELRWEPGLFRFPDMQDLAARTQAACQEPGVRPTGNSSAGYTSAMGTLSLFAEVPYWDCERLRDDTPSPHGSADVAAALETLNVEVVALTKRALALDCARSNQAASNMWRVVQTHCDHFSSLGNAMAADPVRDRKLTWAEHTIRHIGGRLERLSTVGLASRLALMSLDRSDGFRLAADCRDVLLRQIDRLTQTEGLRPVPLKRLVQFQLHAGLATMVALSARRPRIG</sequence>
<dbReference type="GO" id="GO:0006508">
    <property type="term" value="P:proteolysis"/>
    <property type="evidence" value="ECO:0007669"/>
    <property type="project" value="InterPro"/>
</dbReference>
<dbReference type="GO" id="GO:0004181">
    <property type="term" value="F:metallocarboxypeptidase activity"/>
    <property type="evidence" value="ECO:0007669"/>
    <property type="project" value="InterPro"/>
</dbReference>
<dbReference type="Pfam" id="PF00246">
    <property type="entry name" value="Peptidase_M14"/>
    <property type="match status" value="1"/>
</dbReference>
<reference evidence="2 3" key="1">
    <citation type="submission" date="2015-11" db="EMBL/GenBank/DDBJ databases">
        <title>Expanding the genomic diversity of Burkholderia species for the development of highly accurate diagnostics.</title>
        <authorList>
            <person name="Sahl J."/>
            <person name="Keim P."/>
            <person name="Wagner D."/>
        </authorList>
    </citation>
    <scope>NUCLEOTIDE SEQUENCE [LARGE SCALE GENOMIC DNA]</scope>
    <source>
        <strain evidence="2 3">RF32-BP4</strain>
    </source>
</reference>
<organism evidence="2 3">
    <name type="scientific">Burkholderia ubonensis</name>
    <dbReference type="NCBI Taxonomy" id="101571"/>
    <lineage>
        <taxon>Bacteria</taxon>
        <taxon>Pseudomonadati</taxon>
        <taxon>Pseudomonadota</taxon>
        <taxon>Betaproteobacteria</taxon>
        <taxon>Burkholderiales</taxon>
        <taxon>Burkholderiaceae</taxon>
        <taxon>Burkholderia</taxon>
        <taxon>Burkholderia cepacia complex</taxon>
    </lineage>
</organism>
<dbReference type="EMBL" id="LOTN01000016">
    <property type="protein sequence ID" value="KUZ93642.1"/>
    <property type="molecule type" value="Genomic_DNA"/>
</dbReference>
<dbReference type="SUPFAM" id="SSF53187">
    <property type="entry name" value="Zn-dependent exopeptidases"/>
    <property type="match status" value="1"/>
</dbReference>
<dbReference type="GO" id="GO:0008270">
    <property type="term" value="F:zinc ion binding"/>
    <property type="evidence" value="ECO:0007669"/>
    <property type="project" value="InterPro"/>
</dbReference>
<evidence type="ECO:0000313" key="2">
    <source>
        <dbReference type="EMBL" id="KUZ93642.1"/>
    </source>
</evidence>
<keyword evidence="2" id="KW-0645">Protease</keyword>
<evidence type="ECO:0000259" key="1">
    <source>
        <dbReference type="Pfam" id="PF00246"/>
    </source>
</evidence>
<dbReference type="AlphaFoldDB" id="A0A102LYE1"/>
<dbReference type="Proteomes" id="UP000065521">
    <property type="component" value="Unassembled WGS sequence"/>
</dbReference>
<keyword evidence="2" id="KW-0121">Carboxypeptidase</keyword>
<accession>A0A102LYE1</accession>
<dbReference type="Gene3D" id="3.40.630.10">
    <property type="entry name" value="Zn peptidases"/>
    <property type="match status" value="1"/>
</dbReference>